<accession>Q5QWW8</accession>
<dbReference type="KEGG" id="ilo:IL0576"/>
<protein>
    <submittedName>
        <fullName evidence="1">Uncharacterized conserved protein</fullName>
    </submittedName>
</protein>
<dbReference type="HOGENOM" id="CLU_179249_1_1_6"/>
<dbReference type="GeneID" id="41335727"/>
<reference evidence="1 2" key="1">
    <citation type="journal article" date="2004" name="Proc. Natl. Acad. Sci. U.S.A.">
        <title>Genome sequence of the deep-sea gamma-proteobacterium Idiomarina loihiensis reveals amino acid fermentation as a source of carbon and energy.</title>
        <authorList>
            <person name="Hou S."/>
            <person name="Saw J.H."/>
            <person name="Lee K.S."/>
            <person name="Freitas T.A."/>
            <person name="Belisle C."/>
            <person name="Kawarabayasi Y."/>
            <person name="Donachie S.P."/>
            <person name="Pikina A."/>
            <person name="Galperin M.Y."/>
            <person name="Koonin E.V."/>
            <person name="Makarova K.S."/>
            <person name="Omelchenko M.V."/>
            <person name="Sorokin A."/>
            <person name="Wolf Y.I."/>
            <person name="Li Q.X."/>
            <person name="Keum Y.S."/>
            <person name="Campbell S."/>
            <person name="Denery J."/>
            <person name="Aizawa S."/>
            <person name="Shibata S."/>
            <person name="Malahoff A."/>
            <person name="Alam M."/>
        </authorList>
    </citation>
    <scope>NUCLEOTIDE SEQUENCE [LARGE SCALE GENOMIC DNA]</scope>
    <source>
        <strain evidence="2">ATCC BAA-735 / DSM 15497 / L2-TR</strain>
    </source>
</reference>
<evidence type="ECO:0000313" key="1">
    <source>
        <dbReference type="EMBL" id="AAV81417.1"/>
    </source>
</evidence>
<keyword evidence="2" id="KW-1185">Reference proteome</keyword>
<proteinExistence type="predicted"/>
<dbReference type="EMBL" id="AE017340">
    <property type="protein sequence ID" value="AAV81417.1"/>
    <property type="molecule type" value="Genomic_DNA"/>
</dbReference>
<sequence>MDKIDRAYYPELDKLLWDTNTKYLTPKEALDIYETRWRFVEERQLLKRERQLIDKLAKDAGGFLPSAA</sequence>
<dbReference type="RefSeq" id="WP_011233833.1">
    <property type="nucleotide sequence ID" value="NC_006512.1"/>
</dbReference>
<organism evidence="1 2">
    <name type="scientific">Idiomarina loihiensis (strain ATCC BAA-735 / DSM 15497 / L2-TR)</name>
    <dbReference type="NCBI Taxonomy" id="283942"/>
    <lineage>
        <taxon>Bacteria</taxon>
        <taxon>Pseudomonadati</taxon>
        <taxon>Pseudomonadota</taxon>
        <taxon>Gammaproteobacteria</taxon>
        <taxon>Alteromonadales</taxon>
        <taxon>Idiomarinaceae</taxon>
        <taxon>Idiomarina</taxon>
    </lineage>
</organism>
<dbReference type="STRING" id="283942.IL0576"/>
<dbReference type="Proteomes" id="UP000001171">
    <property type="component" value="Chromosome"/>
</dbReference>
<evidence type="ECO:0000313" key="2">
    <source>
        <dbReference type="Proteomes" id="UP000001171"/>
    </source>
</evidence>
<dbReference type="OrthoDB" id="6168669at2"/>
<name>Q5QWW8_IDILO</name>
<dbReference type="eggNOG" id="ENOG5033CHU">
    <property type="taxonomic scope" value="Bacteria"/>
</dbReference>
<dbReference type="AlphaFoldDB" id="Q5QWW8"/>
<gene>
    <name evidence="1" type="ordered locus">IL0576</name>
</gene>